<evidence type="ECO:0000313" key="1">
    <source>
        <dbReference type="EMBL" id="CAA9251167.1"/>
    </source>
</evidence>
<reference evidence="1" key="1">
    <citation type="submission" date="2020-02" db="EMBL/GenBank/DDBJ databases">
        <authorList>
            <person name="Meier V. D."/>
        </authorList>
    </citation>
    <scope>NUCLEOTIDE SEQUENCE</scope>
    <source>
        <strain evidence="1">AVDCRST_MAG93</strain>
    </source>
</reference>
<protein>
    <submittedName>
        <fullName evidence="1">Uncharacterized protein</fullName>
    </submittedName>
</protein>
<gene>
    <name evidence="1" type="ORF">AVDCRST_MAG93-1764</name>
</gene>
<organism evidence="1">
    <name type="scientific">uncultured Chloroflexia bacterium</name>
    <dbReference type="NCBI Taxonomy" id="1672391"/>
    <lineage>
        <taxon>Bacteria</taxon>
        <taxon>Bacillati</taxon>
        <taxon>Chloroflexota</taxon>
        <taxon>Chloroflexia</taxon>
        <taxon>environmental samples</taxon>
    </lineage>
</organism>
<name>A0A6J4IIQ1_9CHLR</name>
<dbReference type="AlphaFoldDB" id="A0A6J4IIQ1"/>
<sequence>MGMSENLADQVIRPSYEQTVGSIRHSGVRDILRHAQQVEDEITEQRSIGVTAHVHSGVS</sequence>
<accession>A0A6J4IIQ1</accession>
<dbReference type="EMBL" id="CADCTR010000596">
    <property type="protein sequence ID" value="CAA9251167.1"/>
    <property type="molecule type" value="Genomic_DNA"/>
</dbReference>
<proteinExistence type="predicted"/>